<dbReference type="InterPro" id="IPR015421">
    <property type="entry name" value="PyrdxlP-dep_Trfase_major"/>
</dbReference>
<dbReference type="GO" id="GO:0047536">
    <property type="term" value="F:2-aminoadipate transaminase activity"/>
    <property type="evidence" value="ECO:0007669"/>
    <property type="project" value="TreeGrafter"/>
</dbReference>
<dbReference type="SUPFAM" id="SSF53383">
    <property type="entry name" value="PLP-dependent transferases"/>
    <property type="match status" value="1"/>
</dbReference>
<keyword evidence="3" id="KW-1185">Reference proteome</keyword>
<dbReference type="InterPro" id="IPR015422">
    <property type="entry name" value="PyrdxlP-dep_Trfase_small"/>
</dbReference>
<name>A0A6A6VIZ6_9PLEO</name>
<evidence type="ECO:0000259" key="1">
    <source>
        <dbReference type="Pfam" id="PF00155"/>
    </source>
</evidence>
<reference evidence="2" key="1">
    <citation type="journal article" date="2020" name="Stud. Mycol.">
        <title>101 Dothideomycetes genomes: a test case for predicting lifestyles and emergence of pathogens.</title>
        <authorList>
            <person name="Haridas S."/>
            <person name="Albert R."/>
            <person name="Binder M."/>
            <person name="Bloem J."/>
            <person name="Labutti K."/>
            <person name="Salamov A."/>
            <person name="Andreopoulos B."/>
            <person name="Baker S."/>
            <person name="Barry K."/>
            <person name="Bills G."/>
            <person name="Bluhm B."/>
            <person name="Cannon C."/>
            <person name="Castanera R."/>
            <person name="Culley D."/>
            <person name="Daum C."/>
            <person name="Ezra D."/>
            <person name="Gonzalez J."/>
            <person name="Henrissat B."/>
            <person name="Kuo A."/>
            <person name="Liang C."/>
            <person name="Lipzen A."/>
            <person name="Lutzoni F."/>
            <person name="Magnuson J."/>
            <person name="Mondo S."/>
            <person name="Nolan M."/>
            <person name="Ohm R."/>
            <person name="Pangilinan J."/>
            <person name="Park H.-J."/>
            <person name="Ramirez L."/>
            <person name="Alfaro M."/>
            <person name="Sun H."/>
            <person name="Tritt A."/>
            <person name="Yoshinaga Y."/>
            <person name="Zwiers L.-H."/>
            <person name="Turgeon B."/>
            <person name="Goodwin S."/>
            <person name="Spatafora J."/>
            <person name="Crous P."/>
            <person name="Grigoriev I."/>
        </authorList>
    </citation>
    <scope>NUCLEOTIDE SEQUENCE</scope>
    <source>
        <strain evidence="2">CBS 119925</strain>
    </source>
</reference>
<dbReference type="PANTHER" id="PTHR42858">
    <property type="entry name" value="AMINOTRANSFERASE"/>
    <property type="match status" value="1"/>
</dbReference>
<evidence type="ECO:0000313" key="3">
    <source>
        <dbReference type="Proteomes" id="UP000799440"/>
    </source>
</evidence>
<dbReference type="FunFam" id="3.40.640.10:FF:000080">
    <property type="entry name" value="Aminotransferase, putative"/>
    <property type="match status" value="1"/>
</dbReference>
<accession>A0A6A6VIZ6</accession>
<organism evidence="2 3">
    <name type="scientific">Sporormia fimetaria CBS 119925</name>
    <dbReference type="NCBI Taxonomy" id="1340428"/>
    <lineage>
        <taxon>Eukaryota</taxon>
        <taxon>Fungi</taxon>
        <taxon>Dikarya</taxon>
        <taxon>Ascomycota</taxon>
        <taxon>Pezizomycotina</taxon>
        <taxon>Dothideomycetes</taxon>
        <taxon>Pleosporomycetidae</taxon>
        <taxon>Pleosporales</taxon>
        <taxon>Sporormiaceae</taxon>
        <taxon>Sporormia</taxon>
    </lineage>
</organism>
<dbReference type="Proteomes" id="UP000799440">
    <property type="component" value="Unassembled WGS sequence"/>
</dbReference>
<dbReference type="AlphaFoldDB" id="A0A6A6VIZ6"/>
<proteinExistence type="predicted"/>
<protein>
    <submittedName>
        <fullName evidence="2">PLP-dependent transferase</fullName>
    </submittedName>
</protein>
<feature type="domain" description="Aminotransferase class I/classII large" evidence="1">
    <location>
        <begin position="49"/>
        <end position="452"/>
    </location>
</feature>
<dbReference type="PANTHER" id="PTHR42858:SF1">
    <property type="entry name" value="LD15494P"/>
    <property type="match status" value="1"/>
</dbReference>
<sequence length="479" mass="52902">MTAISDVAGSLTSSKPLINLLRGWPNPALLPAQIIDKAAHSVLNNKAIAVPALQYGPDSGDLRLRKSVANWLTRFYKPKDPATGEGCAANHERITITGGASQNLACMLQVFTDPVYTRNIWMVSPSYMLAFRIFDDSGFEGKLRAVPEDDEGIDIAFLRRGLQKSEEQAKKDGNDAPRLKQSRPWTKVYKHIIYAVPTFSNPSMKTMSLRRREELVRVAREYDALVITDDVYDFLQWPSKPDASGTRLETRLEEALLPRIVDVDRYLDRGPERNGADGFGNAVSNGSFSKICGPGLRTGWVEGTEKLAYAVSQTGSSASGGSPSQLCSAFLAEMMGSGDVEEWIYGHIQPSYGKRYSILLSAIEKHLVPLGVQLPKLNREVAGGYFIWLTLPEPVKGAVVAECAKESENLIVAEGGMFEVPGDNEHAHFENALRLCYAYEGEEQLTEGIERLANAIRSLQDEGQHCNQAEQPYTEQSLW</sequence>
<dbReference type="InterPro" id="IPR004839">
    <property type="entry name" value="Aminotransferase_I/II_large"/>
</dbReference>
<evidence type="ECO:0000313" key="2">
    <source>
        <dbReference type="EMBL" id="KAF2749510.1"/>
    </source>
</evidence>
<dbReference type="GO" id="GO:0030170">
    <property type="term" value="F:pyridoxal phosphate binding"/>
    <property type="evidence" value="ECO:0007669"/>
    <property type="project" value="InterPro"/>
</dbReference>
<dbReference type="InterPro" id="IPR015424">
    <property type="entry name" value="PyrdxlP-dep_Trfase"/>
</dbReference>
<dbReference type="EMBL" id="MU006566">
    <property type="protein sequence ID" value="KAF2749510.1"/>
    <property type="molecule type" value="Genomic_DNA"/>
</dbReference>
<dbReference type="CDD" id="cd00609">
    <property type="entry name" value="AAT_like"/>
    <property type="match status" value="1"/>
</dbReference>
<gene>
    <name evidence="2" type="ORF">M011DRAFT_493174</name>
</gene>
<dbReference type="Gene3D" id="3.90.1150.10">
    <property type="entry name" value="Aspartate Aminotransferase, domain 1"/>
    <property type="match status" value="1"/>
</dbReference>
<dbReference type="Pfam" id="PF00155">
    <property type="entry name" value="Aminotran_1_2"/>
    <property type="match status" value="1"/>
</dbReference>
<dbReference type="OrthoDB" id="7042322at2759"/>
<dbReference type="Gene3D" id="3.40.640.10">
    <property type="entry name" value="Type I PLP-dependent aspartate aminotransferase-like (Major domain)"/>
    <property type="match status" value="1"/>
</dbReference>
<keyword evidence="2" id="KW-0808">Transferase</keyword>